<dbReference type="EMBL" id="CP022530">
    <property type="protein sequence ID" value="ASP39484.1"/>
    <property type="molecule type" value="Genomic_DNA"/>
</dbReference>
<dbReference type="Gene3D" id="3.40.50.300">
    <property type="entry name" value="P-loop containing nucleotide triphosphate hydrolases"/>
    <property type="match status" value="1"/>
</dbReference>
<keyword evidence="2" id="KW-1185">Reference proteome</keyword>
<dbReference type="PANTHER" id="PTHR10285">
    <property type="entry name" value="URIDINE KINASE"/>
    <property type="match status" value="1"/>
</dbReference>
<dbReference type="SUPFAM" id="SSF52540">
    <property type="entry name" value="P-loop containing nucleoside triphosphate hydrolases"/>
    <property type="match status" value="1"/>
</dbReference>
<evidence type="ECO:0000313" key="2">
    <source>
        <dbReference type="Proteomes" id="UP000202440"/>
    </source>
</evidence>
<dbReference type="InterPro" id="IPR027417">
    <property type="entry name" value="P-loop_NTPase"/>
</dbReference>
<evidence type="ECO:0000313" key="1">
    <source>
        <dbReference type="EMBL" id="ASP39484.1"/>
    </source>
</evidence>
<dbReference type="AlphaFoldDB" id="A0A222FLU1"/>
<evidence type="ECO:0008006" key="3">
    <source>
        <dbReference type="Google" id="ProtNLM"/>
    </source>
</evidence>
<dbReference type="OrthoDB" id="455474at2"/>
<name>A0A222FLU1_9GAMM</name>
<protein>
    <recommendedName>
        <fullName evidence="3">Kinase</fullName>
    </recommendedName>
</protein>
<organism evidence="1 2">
    <name type="scientific">Bacterioplanes sanyensis</name>
    <dbReference type="NCBI Taxonomy" id="1249553"/>
    <lineage>
        <taxon>Bacteria</taxon>
        <taxon>Pseudomonadati</taxon>
        <taxon>Pseudomonadota</taxon>
        <taxon>Gammaproteobacteria</taxon>
        <taxon>Oceanospirillales</taxon>
        <taxon>Oceanospirillaceae</taxon>
        <taxon>Bacterioplanes</taxon>
    </lineage>
</organism>
<dbReference type="RefSeq" id="WP_094060662.1">
    <property type="nucleotide sequence ID" value="NZ_CP022530.1"/>
</dbReference>
<proteinExistence type="predicted"/>
<accession>A0A222FLU1</accession>
<reference evidence="1 2" key="1">
    <citation type="submission" date="2017-07" db="EMBL/GenBank/DDBJ databases">
        <title>Annotated genome sequence of Bacterioplanes sanyensis isolated from Red Sea.</title>
        <authorList>
            <person name="Rehman Z.U."/>
        </authorList>
    </citation>
    <scope>NUCLEOTIDE SEQUENCE [LARGE SCALE GENOMIC DNA]</scope>
    <source>
        <strain evidence="1 2">NV9</strain>
    </source>
</reference>
<sequence length="313" mass="35289">MATPLWPSSHSLAVPPALASQAPRENLPSAWLAQVDTVWLPLAAWVGAQVERTVSTPIVGIHGGQGSGKSTLSRALADWYHAAFGWHVVVVSIDDLYLPHQQRQTLAETIHPLLATRGVPGTHDVRMGIELMHRLRALTPGQTLHFPKFHKLSDDRLPQDQWHQVSGKVDLILFEGWCVACPAQSAEQLHHPINDLERHNDAQGVWRTWVNQQLQGDYQAWFALLDQLIMLQVPDMHAVYRWRQQQERDNRAQTATGQPNRSLDDAALQRFIQHYQRLTEHALKTLPKQADVVLTLNAAHQVNQIQLNAEAPQ</sequence>
<gene>
    <name evidence="1" type="ORF">CHH28_12735</name>
</gene>
<dbReference type="KEGG" id="bsan:CHH28_12735"/>
<dbReference type="Proteomes" id="UP000202440">
    <property type="component" value="Chromosome"/>
</dbReference>